<evidence type="ECO:0000313" key="9">
    <source>
        <dbReference type="Proteomes" id="UP000728032"/>
    </source>
</evidence>
<evidence type="ECO:0000256" key="6">
    <source>
        <dbReference type="SAM" id="Phobius"/>
    </source>
</evidence>
<dbReference type="EMBL" id="OC929108">
    <property type="protein sequence ID" value="CAD7658083.1"/>
    <property type="molecule type" value="Genomic_DNA"/>
</dbReference>
<comment type="subcellular location">
    <subcellularLocation>
        <location evidence="1">Cell membrane</location>
        <topology evidence="1">Multi-pass membrane protein</topology>
    </subcellularLocation>
</comment>
<dbReference type="PANTHER" id="PTHR30294">
    <property type="entry name" value="MEMBRANE COMPONENT OF ABC TRANSPORTER YHHJ-RELATED"/>
    <property type="match status" value="1"/>
</dbReference>
<evidence type="ECO:0000256" key="2">
    <source>
        <dbReference type="ARBA" id="ARBA00022475"/>
    </source>
</evidence>
<accession>A0A7R9MDD1</accession>
<keyword evidence="4 6" id="KW-1133">Transmembrane helix</keyword>
<feature type="transmembrane region" description="Helical" evidence="6">
    <location>
        <begin position="104"/>
        <end position="126"/>
    </location>
</feature>
<keyword evidence="9" id="KW-1185">Reference proteome</keyword>
<dbReference type="AlphaFoldDB" id="A0A7R9MDD1"/>
<keyword evidence="5 6" id="KW-0472">Membrane</keyword>
<feature type="transmembrane region" description="Helical" evidence="6">
    <location>
        <begin position="12"/>
        <end position="31"/>
    </location>
</feature>
<dbReference type="Proteomes" id="UP000728032">
    <property type="component" value="Unassembled WGS sequence"/>
</dbReference>
<evidence type="ECO:0000259" key="7">
    <source>
        <dbReference type="Pfam" id="PF01061"/>
    </source>
</evidence>
<evidence type="ECO:0000256" key="1">
    <source>
        <dbReference type="ARBA" id="ARBA00004651"/>
    </source>
</evidence>
<dbReference type="EMBL" id="CAJPVJ010014283">
    <property type="protein sequence ID" value="CAG2175269.1"/>
    <property type="molecule type" value="Genomic_DNA"/>
</dbReference>
<reference evidence="8" key="1">
    <citation type="submission" date="2020-11" db="EMBL/GenBank/DDBJ databases">
        <authorList>
            <person name="Tran Van P."/>
        </authorList>
    </citation>
    <scope>NUCLEOTIDE SEQUENCE</scope>
</reference>
<dbReference type="InterPro" id="IPR051449">
    <property type="entry name" value="ABC-2_transporter_component"/>
</dbReference>
<dbReference type="GO" id="GO:0140359">
    <property type="term" value="F:ABC-type transporter activity"/>
    <property type="evidence" value="ECO:0007669"/>
    <property type="project" value="InterPro"/>
</dbReference>
<protein>
    <recommendedName>
        <fullName evidence="7">ABC-2 type transporter transmembrane domain-containing protein</fullName>
    </recommendedName>
</protein>
<dbReference type="InterPro" id="IPR013525">
    <property type="entry name" value="ABC2_TM"/>
</dbReference>
<evidence type="ECO:0000256" key="5">
    <source>
        <dbReference type="ARBA" id="ARBA00023136"/>
    </source>
</evidence>
<organism evidence="8">
    <name type="scientific">Oppiella nova</name>
    <dbReference type="NCBI Taxonomy" id="334625"/>
    <lineage>
        <taxon>Eukaryota</taxon>
        <taxon>Metazoa</taxon>
        <taxon>Ecdysozoa</taxon>
        <taxon>Arthropoda</taxon>
        <taxon>Chelicerata</taxon>
        <taxon>Arachnida</taxon>
        <taxon>Acari</taxon>
        <taxon>Acariformes</taxon>
        <taxon>Sarcoptiformes</taxon>
        <taxon>Oribatida</taxon>
        <taxon>Brachypylina</taxon>
        <taxon>Oppioidea</taxon>
        <taxon>Oppiidae</taxon>
        <taxon>Oppiella</taxon>
    </lineage>
</organism>
<keyword evidence="3 6" id="KW-0812">Transmembrane</keyword>
<dbReference type="PANTHER" id="PTHR30294:SF38">
    <property type="entry name" value="TRANSPORT PERMEASE PROTEIN"/>
    <property type="match status" value="1"/>
</dbReference>
<feature type="transmembrane region" description="Helical" evidence="6">
    <location>
        <begin position="43"/>
        <end position="66"/>
    </location>
</feature>
<evidence type="ECO:0000256" key="3">
    <source>
        <dbReference type="ARBA" id="ARBA00022692"/>
    </source>
</evidence>
<proteinExistence type="predicted"/>
<evidence type="ECO:0000313" key="8">
    <source>
        <dbReference type="EMBL" id="CAD7658083.1"/>
    </source>
</evidence>
<dbReference type="OrthoDB" id="6494023at2759"/>
<sequence>MGFWIFDFPMNGSYLLAVLMMFLQGICGMCYGLMLSAICTHEIIALLLGAGSQLMFCFITGIFWPVDTMIPLLRYFSYLMPQTIPMEAYRHILIRGFDLTKQSVVNGFLITGVWIAFFLIAAIVIFKLK</sequence>
<evidence type="ECO:0000256" key="4">
    <source>
        <dbReference type="ARBA" id="ARBA00022989"/>
    </source>
</evidence>
<feature type="domain" description="ABC-2 type transporter transmembrane" evidence="7">
    <location>
        <begin position="2"/>
        <end position="93"/>
    </location>
</feature>
<gene>
    <name evidence="8" type="ORF">ONB1V03_LOCUS14708</name>
</gene>
<dbReference type="GO" id="GO:0005886">
    <property type="term" value="C:plasma membrane"/>
    <property type="evidence" value="ECO:0007669"/>
    <property type="project" value="UniProtKB-SubCell"/>
</dbReference>
<name>A0A7R9MDD1_9ACAR</name>
<keyword evidence="2" id="KW-1003">Cell membrane</keyword>
<dbReference type="Pfam" id="PF01061">
    <property type="entry name" value="ABC2_membrane"/>
    <property type="match status" value="1"/>
</dbReference>